<evidence type="ECO:0000313" key="2">
    <source>
        <dbReference type="EMBL" id="RXM95966.1"/>
    </source>
</evidence>
<evidence type="ECO:0000313" key="3">
    <source>
        <dbReference type="Proteomes" id="UP000289886"/>
    </source>
</evidence>
<accession>A0A444V6B2</accession>
<feature type="compositionally biased region" description="Low complexity" evidence="1">
    <location>
        <begin position="122"/>
        <end position="131"/>
    </location>
</feature>
<organism evidence="2 3">
    <name type="scientific">Acipenser ruthenus</name>
    <name type="common">Sterlet sturgeon</name>
    <dbReference type="NCBI Taxonomy" id="7906"/>
    <lineage>
        <taxon>Eukaryota</taxon>
        <taxon>Metazoa</taxon>
        <taxon>Chordata</taxon>
        <taxon>Craniata</taxon>
        <taxon>Vertebrata</taxon>
        <taxon>Euteleostomi</taxon>
        <taxon>Actinopterygii</taxon>
        <taxon>Chondrostei</taxon>
        <taxon>Acipenseriformes</taxon>
        <taxon>Acipenseridae</taxon>
        <taxon>Acipenser</taxon>
    </lineage>
</organism>
<gene>
    <name evidence="2" type="ORF">EOD39_16256</name>
</gene>
<protein>
    <submittedName>
        <fullName evidence="2">Uncharacterized protein</fullName>
    </submittedName>
</protein>
<comment type="caution">
    <text evidence="2">The sequence shown here is derived from an EMBL/GenBank/DDBJ whole genome shotgun (WGS) entry which is preliminary data.</text>
</comment>
<feature type="region of interest" description="Disordered" evidence="1">
    <location>
        <begin position="118"/>
        <end position="139"/>
    </location>
</feature>
<name>A0A444V6B2_ACIRT</name>
<keyword evidence="3" id="KW-1185">Reference proteome</keyword>
<dbReference type="Proteomes" id="UP000289886">
    <property type="component" value="Unassembled WGS sequence"/>
</dbReference>
<sequence length="388" mass="43178">MEPLFRRKVDGRLNLTDTSAAFKVKEENSRSPWSRATSPEKVLSSASSVVLREGRGQVFKWVAKNALGYAGFLVAAIDKDTTSGSRDSKNHSTNKLSFKEYIELFPDGKEAMKLKIVKDKSPQPSSSKPQPTASSLPSLLVGKMPPPQALAKVIYKLVSLQKVQPSLMTGAELNDQELLTEVKQIESKYPSNSQYVQVTKALITKYPFLRDKEGNGYMDRLQHTGDIFRRFQGRFENLVTNVLRLAQDKLIEYKAYEAKVEVLGDDLQEMNYRAALILLPTIMREKTENSITLGKHGSQNTALGNTKLDCSRSEWFALRSSGGSCTPFSLSLHICVSALQWRLLHPVLTVHSYLCISTAVEAPAPRSHCPFISVYQHCSGGSCTPFLL</sequence>
<evidence type="ECO:0000256" key="1">
    <source>
        <dbReference type="SAM" id="MobiDB-lite"/>
    </source>
</evidence>
<reference evidence="2 3" key="1">
    <citation type="submission" date="2019-01" db="EMBL/GenBank/DDBJ databases">
        <title>Draft Genome and Complete Hox-Cluster Characterization of the Sterlet Sturgeon (Acipenser ruthenus).</title>
        <authorList>
            <person name="Wei Q."/>
        </authorList>
    </citation>
    <scope>NUCLEOTIDE SEQUENCE [LARGE SCALE GENOMIC DNA]</scope>
    <source>
        <strain evidence="2">WHYD16114868_AA</strain>
        <tissue evidence="2">Blood</tissue>
    </source>
</reference>
<dbReference type="AlphaFoldDB" id="A0A444V6B2"/>
<proteinExistence type="predicted"/>
<dbReference type="EMBL" id="SCEB01001967">
    <property type="protein sequence ID" value="RXM95966.1"/>
    <property type="molecule type" value="Genomic_DNA"/>
</dbReference>